<sequence length="97" mass="10888">MSMFEAEATTPCRVIAFPLTRRAAKIREVAARIAEKVSDRQAGAYRNQVAETLFRHLSKIGIAEEEQDEQVGAFFSAVERELARLSYFDDANGETAY</sequence>
<name>A0A849VXI4_9HYPH</name>
<gene>
    <name evidence="1" type="ORF">HQ945_14790</name>
</gene>
<dbReference type="AlphaFoldDB" id="A0A849VXI4"/>
<organism evidence="1 2">
    <name type="scientific">Phyllobacterium pellucidum</name>
    <dbReference type="NCBI Taxonomy" id="2740464"/>
    <lineage>
        <taxon>Bacteria</taxon>
        <taxon>Pseudomonadati</taxon>
        <taxon>Pseudomonadota</taxon>
        <taxon>Alphaproteobacteria</taxon>
        <taxon>Hyphomicrobiales</taxon>
        <taxon>Phyllobacteriaceae</taxon>
        <taxon>Phyllobacterium</taxon>
    </lineage>
</organism>
<dbReference type="Proteomes" id="UP000550508">
    <property type="component" value="Unassembled WGS sequence"/>
</dbReference>
<reference evidence="1 2" key="1">
    <citation type="submission" date="2020-05" db="EMBL/GenBank/DDBJ databases">
        <authorList>
            <person name="Kim M.K."/>
        </authorList>
    </citation>
    <scope>NUCLEOTIDE SEQUENCE [LARGE SCALE GENOMIC DNA]</scope>
    <source>
        <strain evidence="1 2">BT25</strain>
    </source>
</reference>
<evidence type="ECO:0000313" key="2">
    <source>
        <dbReference type="Proteomes" id="UP000550508"/>
    </source>
</evidence>
<proteinExistence type="predicted"/>
<accession>A0A849VXI4</accession>
<dbReference type="Pfam" id="PF19551">
    <property type="entry name" value="DUF6074"/>
    <property type="match status" value="1"/>
</dbReference>
<dbReference type="RefSeq" id="WP_051614722.1">
    <property type="nucleotide sequence ID" value="NZ_CP088292.1"/>
</dbReference>
<evidence type="ECO:0000313" key="1">
    <source>
        <dbReference type="EMBL" id="NTS32523.1"/>
    </source>
</evidence>
<dbReference type="InterPro" id="IPR045720">
    <property type="entry name" value="DUF6074"/>
</dbReference>
<dbReference type="EMBL" id="JABUMX010000003">
    <property type="protein sequence ID" value="NTS32523.1"/>
    <property type="molecule type" value="Genomic_DNA"/>
</dbReference>
<protein>
    <submittedName>
        <fullName evidence="1">Uncharacterized protein</fullName>
    </submittedName>
</protein>
<comment type="caution">
    <text evidence="1">The sequence shown here is derived from an EMBL/GenBank/DDBJ whole genome shotgun (WGS) entry which is preliminary data.</text>
</comment>
<keyword evidence="2" id="KW-1185">Reference proteome</keyword>